<comment type="caution">
    <text evidence="2">The sequence shown here is derived from an EMBL/GenBank/DDBJ whole genome shotgun (WGS) entry which is preliminary data.</text>
</comment>
<name>A0A399R9G8_9PROT</name>
<accession>A0A399R9G8</accession>
<evidence type="ECO:0000313" key="3">
    <source>
        <dbReference type="Proteomes" id="UP000266385"/>
    </source>
</evidence>
<dbReference type="RefSeq" id="WP_119376583.1">
    <property type="nucleotide sequence ID" value="NZ_QWFX01000013.1"/>
</dbReference>
<organism evidence="2 3">
    <name type="scientific">Henriciella mobilis</name>
    <dbReference type="NCBI Taxonomy" id="2305467"/>
    <lineage>
        <taxon>Bacteria</taxon>
        <taxon>Pseudomonadati</taxon>
        <taxon>Pseudomonadota</taxon>
        <taxon>Alphaproteobacteria</taxon>
        <taxon>Hyphomonadales</taxon>
        <taxon>Hyphomonadaceae</taxon>
        <taxon>Henriciella</taxon>
    </lineage>
</organism>
<evidence type="ECO:0008006" key="4">
    <source>
        <dbReference type="Google" id="ProtNLM"/>
    </source>
</evidence>
<feature type="region of interest" description="Disordered" evidence="1">
    <location>
        <begin position="32"/>
        <end position="62"/>
    </location>
</feature>
<dbReference type="OrthoDB" id="7627446at2"/>
<dbReference type="EMBL" id="QWFX01000013">
    <property type="protein sequence ID" value="RIJ28048.1"/>
    <property type="molecule type" value="Genomic_DNA"/>
</dbReference>
<evidence type="ECO:0000313" key="2">
    <source>
        <dbReference type="EMBL" id="RIJ28048.1"/>
    </source>
</evidence>
<dbReference type="Proteomes" id="UP000266385">
    <property type="component" value="Unassembled WGS sequence"/>
</dbReference>
<dbReference type="AlphaFoldDB" id="A0A399R9G8"/>
<proteinExistence type="predicted"/>
<sequence length="343" mass="35606">MFKRPRLSAQTFPVNAGIAGFLLFYAASCSGPQEPEQPAPESGVTEAPGTAETTDQAATEPDTLPAVWMTRELDFPVRSIGLAGGAGSTFAVAYDGAGLQVFNFDGERISEVSDHDVAALAQGRYMMLSGTPVTLYPGIDAEGELKVWLHGGGIQPAIEYDLRGAEGSSLAGICAAEPADRDSALLRIAYWTEASPAVLEIGDLVESGGELEWQKSSDVSVSEPIEACTFIADQPQTFAEPVAGASGLKRLGRETLVTLGADGRLDVSVDGGDVTRYDVIDGITVVVPDQPKAIAATGDARSGGYPGGLIVLGGDIEPGDHRVVMVDPSKVTLTPLTEAAVGQ</sequence>
<protein>
    <recommendedName>
        <fullName evidence="4">BPP domain-containing protein</fullName>
    </recommendedName>
</protein>
<reference evidence="2 3" key="1">
    <citation type="submission" date="2018-08" db="EMBL/GenBank/DDBJ databases">
        <title>Henriciella mobilis sp. nov., isolated from seawater.</title>
        <authorList>
            <person name="Cheng H."/>
            <person name="Wu Y.-H."/>
            <person name="Xu X.-W."/>
            <person name="Guo L.-L."/>
        </authorList>
    </citation>
    <scope>NUCLEOTIDE SEQUENCE [LARGE SCALE GENOMIC DNA]</scope>
    <source>
        <strain evidence="2 3">JN25</strain>
    </source>
</reference>
<gene>
    <name evidence="2" type="ORF">D1223_11555</name>
</gene>
<evidence type="ECO:0000256" key="1">
    <source>
        <dbReference type="SAM" id="MobiDB-lite"/>
    </source>
</evidence>
<keyword evidence="3" id="KW-1185">Reference proteome</keyword>